<dbReference type="GeneID" id="89933253"/>
<feature type="chain" id="PRO_5042987976" evidence="2">
    <location>
        <begin position="23"/>
        <end position="256"/>
    </location>
</feature>
<sequence>MVQSLRSVALSALCILPYTTTAYQDNVKAGPNALDECAACPRMYTYLYRCQQISQPGRVGNEVHDCLCDRSDNGWYAYIDACAGCLGNAAEGDDDFFSSMRRMMWTTYSVCRDQNGNITSDGFSLCANNGGNYEDCLSLKDSSQGETWVSFRAFKLVGATDSNHTQLLNLAEVKKNLTITSTTLESTSATTATASDTAAATTTTATGTDGQAASTTTGSGGTTTTTGTSSAARLCQGSQAGYVLGVLIVAGMVGLV</sequence>
<evidence type="ECO:0000256" key="2">
    <source>
        <dbReference type="SAM" id="SignalP"/>
    </source>
</evidence>
<evidence type="ECO:0000313" key="4">
    <source>
        <dbReference type="Proteomes" id="UP001302812"/>
    </source>
</evidence>
<name>A0AAN6T9Y3_9PEZI</name>
<accession>A0AAN6T9Y3</accession>
<keyword evidence="2" id="KW-0732">Signal</keyword>
<dbReference type="Proteomes" id="UP001302812">
    <property type="component" value="Unassembled WGS sequence"/>
</dbReference>
<feature type="region of interest" description="Disordered" evidence="1">
    <location>
        <begin position="190"/>
        <end position="229"/>
    </location>
</feature>
<reference evidence="3" key="1">
    <citation type="journal article" date="2023" name="Mol. Phylogenet. Evol.">
        <title>Genome-scale phylogeny and comparative genomics of the fungal order Sordariales.</title>
        <authorList>
            <person name="Hensen N."/>
            <person name="Bonometti L."/>
            <person name="Westerberg I."/>
            <person name="Brannstrom I.O."/>
            <person name="Guillou S."/>
            <person name="Cros-Aarteil S."/>
            <person name="Calhoun S."/>
            <person name="Haridas S."/>
            <person name="Kuo A."/>
            <person name="Mondo S."/>
            <person name="Pangilinan J."/>
            <person name="Riley R."/>
            <person name="LaButti K."/>
            <person name="Andreopoulos B."/>
            <person name="Lipzen A."/>
            <person name="Chen C."/>
            <person name="Yan M."/>
            <person name="Daum C."/>
            <person name="Ng V."/>
            <person name="Clum A."/>
            <person name="Steindorff A."/>
            <person name="Ohm R.A."/>
            <person name="Martin F."/>
            <person name="Silar P."/>
            <person name="Natvig D.O."/>
            <person name="Lalanne C."/>
            <person name="Gautier V."/>
            <person name="Ament-Velasquez S.L."/>
            <person name="Kruys A."/>
            <person name="Hutchinson M.I."/>
            <person name="Powell A.J."/>
            <person name="Barry K."/>
            <person name="Miller A.N."/>
            <person name="Grigoriev I.V."/>
            <person name="Debuchy R."/>
            <person name="Gladieux P."/>
            <person name="Hiltunen Thoren M."/>
            <person name="Johannesson H."/>
        </authorList>
    </citation>
    <scope>NUCLEOTIDE SEQUENCE</scope>
    <source>
        <strain evidence="3">CBS 508.74</strain>
    </source>
</reference>
<reference evidence="3" key="2">
    <citation type="submission" date="2023-05" db="EMBL/GenBank/DDBJ databases">
        <authorList>
            <consortium name="Lawrence Berkeley National Laboratory"/>
            <person name="Steindorff A."/>
            <person name="Hensen N."/>
            <person name="Bonometti L."/>
            <person name="Westerberg I."/>
            <person name="Brannstrom I.O."/>
            <person name="Guillou S."/>
            <person name="Cros-Aarteil S."/>
            <person name="Calhoun S."/>
            <person name="Haridas S."/>
            <person name="Kuo A."/>
            <person name="Mondo S."/>
            <person name="Pangilinan J."/>
            <person name="Riley R."/>
            <person name="Labutti K."/>
            <person name="Andreopoulos B."/>
            <person name="Lipzen A."/>
            <person name="Chen C."/>
            <person name="Yanf M."/>
            <person name="Daum C."/>
            <person name="Ng V."/>
            <person name="Clum A."/>
            <person name="Ohm R."/>
            <person name="Martin F."/>
            <person name="Silar P."/>
            <person name="Natvig D."/>
            <person name="Lalanne C."/>
            <person name="Gautier V."/>
            <person name="Ament-Velasquez S.L."/>
            <person name="Kruys A."/>
            <person name="Hutchinson M.I."/>
            <person name="Powell A.J."/>
            <person name="Barry K."/>
            <person name="Miller A.N."/>
            <person name="Grigoriev I.V."/>
            <person name="Debuchy R."/>
            <person name="Gladieux P."/>
            <person name="Thoren M.H."/>
            <person name="Johannesson H."/>
        </authorList>
    </citation>
    <scope>NUCLEOTIDE SEQUENCE</scope>
    <source>
        <strain evidence="3">CBS 508.74</strain>
    </source>
</reference>
<organism evidence="3 4">
    <name type="scientific">Canariomyces notabilis</name>
    <dbReference type="NCBI Taxonomy" id="2074819"/>
    <lineage>
        <taxon>Eukaryota</taxon>
        <taxon>Fungi</taxon>
        <taxon>Dikarya</taxon>
        <taxon>Ascomycota</taxon>
        <taxon>Pezizomycotina</taxon>
        <taxon>Sordariomycetes</taxon>
        <taxon>Sordariomycetidae</taxon>
        <taxon>Sordariales</taxon>
        <taxon>Chaetomiaceae</taxon>
        <taxon>Canariomyces</taxon>
    </lineage>
</organism>
<proteinExistence type="predicted"/>
<feature type="signal peptide" evidence="2">
    <location>
        <begin position="1"/>
        <end position="22"/>
    </location>
</feature>
<gene>
    <name evidence="3" type="ORF">N656DRAFT_286242</name>
</gene>
<protein>
    <submittedName>
        <fullName evidence="3">Uncharacterized protein</fullName>
    </submittedName>
</protein>
<keyword evidence="4" id="KW-1185">Reference proteome</keyword>
<dbReference type="AlphaFoldDB" id="A0AAN6T9Y3"/>
<evidence type="ECO:0000256" key="1">
    <source>
        <dbReference type="SAM" id="MobiDB-lite"/>
    </source>
</evidence>
<evidence type="ECO:0000313" key="3">
    <source>
        <dbReference type="EMBL" id="KAK4110263.1"/>
    </source>
</evidence>
<dbReference type="EMBL" id="MU853351">
    <property type="protein sequence ID" value="KAK4110263.1"/>
    <property type="molecule type" value="Genomic_DNA"/>
</dbReference>
<comment type="caution">
    <text evidence="3">The sequence shown here is derived from an EMBL/GenBank/DDBJ whole genome shotgun (WGS) entry which is preliminary data.</text>
</comment>
<dbReference type="RefSeq" id="XP_064667833.1">
    <property type="nucleotide sequence ID" value="XM_064809130.1"/>
</dbReference>